<keyword evidence="2" id="KW-0472">Membrane</keyword>
<dbReference type="PANTHER" id="PTHR43298">
    <property type="entry name" value="MULTIDRUG RESISTANCE PROTEIN NORM-RELATED"/>
    <property type="match status" value="1"/>
</dbReference>
<evidence type="ECO:0000313" key="4">
    <source>
        <dbReference type="Proteomes" id="UP000887097"/>
    </source>
</evidence>
<accession>A0AA37I713</accession>
<feature type="transmembrane region" description="Helical" evidence="2">
    <location>
        <begin position="52"/>
        <end position="74"/>
    </location>
</feature>
<evidence type="ECO:0000256" key="1">
    <source>
        <dbReference type="ARBA" id="ARBA00022448"/>
    </source>
</evidence>
<feature type="transmembrane region" description="Helical" evidence="2">
    <location>
        <begin position="133"/>
        <end position="155"/>
    </location>
</feature>
<sequence length="587" mass="65868">MMQRNEYVLKNMFGSFFLATVMSSLILQLGGLTDSVVVSHLVSPDALSIVRIWQPIASCMFIIIGMMSAGARFLSARGIGAQNYDQVNRVFNNHLYYVIASALLVIVLMLPFLDIVAGLITDDQRLLPMLRPYIHADMFAIFVAAVFGVPLSYVITNGSPRLITRRIIISQILNVGFDILLCGVFDMGMAGASLATGISNLLAFTSLLGYLRKNSKIFRLRHPAKICSIKQYRECFSIGLPMLISALFMPAMSFTMNSLVVNKLGADGMYIFTIYFQINAICMLALSGSNTAISNIGGILLGEEDFDSFRMLTRRIFRLLTGVMLTVSLLIFLFPDLLARIFGADDTLIEECRTPFRLLSLAFLPNAISETLSVLYFVQGHHKLCRWIEIVTNLGTIGIIALMAFYTPQLLWYTLPTTSWLLLLVILGMAYVVHRKNSLYSWPTLQNTVPSNPAVTFSIPYTNEGVATFLGKIRPFIEACELPDGMAVDIALEELLYEIVETHEPQNSKTNETFDVRIIDKEKEFTAVVKSKGPLRNPIYKYSDEEVADIDENNLRRAILSRLCKNLNHKYMNGINCIYLNYQRNKV</sequence>
<dbReference type="RefSeq" id="WP_013063384.1">
    <property type="nucleotide sequence ID" value="NZ_BPTT01000001.1"/>
</dbReference>
<dbReference type="PANTHER" id="PTHR43298:SF2">
    <property type="entry name" value="FMN_FAD EXPORTER YEEO-RELATED"/>
    <property type="match status" value="1"/>
</dbReference>
<reference evidence="3" key="1">
    <citation type="submission" date="2021-08" db="EMBL/GenBank/DDBJ databases">
        <title>Prevotella lacticifex sp. nov., isolated from rumen of cow.</title>
        <authorList>
            <person name="Shinkai T."/>
            <person name="Ikeyama N."/>
            <person name="Kumagai M."/>
            <person name="Ohmori H."/>
            <person name="Sakamoto M."/>
            <person name="Ohkuma M."/>
            <person name="Mitsumori M."/>
        </authorList>
    </citation>
    <scope>NUCLEOTIDE SEQUENCE</scope>
    <source>
        <strain evidence="3">JCM 8259</strain>
    </source>
</reference>
<keyword evidence="2" id="KW-1133">Transmembrane helix</keyword>
<dbReference type="GO" id="GO:0042910">
    <property type="term" value="F:xenobiotic transmembrane transporter activity"/>
    <property type="evidence" value="ECO:0007669"/>
    <property type="project" value="InterPro"/>
</dbReference>
<dbReference type="InterPro" id="IPR050222">
    <property type="entry name" value="MATE_MdtK"/>
</dbReference>
<feature type="transmembrane region" description="Helical" evidence="2">
    <location>
        <begin position="358"/>
        <end position="378"/>
    </location>
</feature>
<keyword evidence="2" id="KW-0812">Transmembrane</keyword>
<feature type="transmembrane region" description="Helical" evidence="2">
    <location>
        <begin position="95"/>
        <end position="121"/>
    </location>
</feature>
<dbReference type="EMBL" id="BPTT01000001">
    <property type="protein sequence ID" value="GJG32965.1"/>
    <property type="molecule type" value="Genomic_DNA"/>
</dbReference>
<dbReference type="OMA" id="VETHEPQ"/>
<dbReference type="GO" id="GO:0005886">
    <property type="term" value="C:plasma membrane"/>
    <property type="evidence" value="ECO:0007669"/>
    <property type="project" value="TreeGrafter"/>
</dbReference>
<proteinExistence type="predicted"/>
<feature type="transmembrane region" description="Helical" evidence="2">
    <location>
        <begin position="413"/>
        <end position="433"/>
    </location>
</feature>
<name>A0AA37I713_XYLRU</name>
<dbReference type="GeneID" id="31500111"/>
<feature type="transmembrane region" description="Helical" evidence="2">
    <location>
        <begin position="390"/>
        <end position="407"/>
    </location>
</feature>
<evidence type="ECO:0008006" key="5">
    <source>
        <dbReference type="Google" id="ProtNLM"/>
    </source>
</evidence>
<organism evidence="3 4">
    <name type="scientific">Xylanibacter ruminicola</name>
    <name type="common">Prevotella ruminicola</name>
    <dbReference type="NCBI Taxonomy" id="839"/>
    <lineage>
        <taxon>Bacteria</taxon>
        <taxon>Pseudomonadati</taxon>
        <taxon>Bacteroidota</taxon>
        <taxon>Bacteroidia</taxon>
        <taxon>Bacteroidales</taxon>
        <taxon>Prevotellaceae</taxon>
        <taxon>Xylanibacter</taxon>
    </lineage>
</organism>
<dbReference type="GO" id="GO:0015297">
    <property type="term" value="F:antiporter activity"/>
    <property type="evidence" value="ECO:0007669"/>
    <property type="project" value="InterPro"/>
</dbReference>
<protein>
    <recommendedName>
        <fullName evidence="5">Na+-driven multidrug efflux pump</fullName>
    </recommendedName>
</protein>
<feature type="transmembrane region" description="Helical" evidence="2">
    <location>
        <begin position="12"/>
        <end position="32"/>
    </location>
</feature>
<keyword evidence="1" id="KW-0813">Transport</keyword>
<evidence type="ECO:0000256" key="2">
    <source>
        <dbReference type="SAM" id="Phobius"/>
    </source>
</evidence>
<feature type="transmembrane region" description="Helical" evidence="2">
    <location>
        <begin position="232"/>
        <end position="256"/>
    </location>
</feature>
<feature type="transmembrane region" description="Helical" evidence="2">
    <location>
        <begin position="167"/>
        <end position="186"/>
    </location>
</feature>
<dbReference type="InterPro" id="IPR002528">
    <property type="entry name" value="MATE_fam"/>
</dbReference>
<gene>
    <name evidence="3" type="ORF">PRMUPPPA20_10740</name>
</gene>
<dbReference type="AlphaFoldDB" id="A0AA37I713"/>
<evidence type="ECO:0000313" key="3">
    <source>
        <dbReference type="EMBL" id="GJG32965.1"/>
    </source>
</evidence>
<comment type="caution">
    <text evidence="3">The sequence shown here is derived from an EMBL/GenBank/DDBJ whole genome shotgun (WGS) entry which is preliminary data.</text>
</comment>
<dbReference type="Proteomes" id="UP000887097">
    <property type="component" value="Unassembled WGS sequence"/>
</dbReference>
<feature type="transmembrane region" description="Helical" evidence="2">
    <location>
        <begin position="192"/>
        <end position="211"/>
    </location>
</feature>
<dbReference type="Pfam" id="PF01554">
    <property type="entry name" value="MatE"/>
    <property type="match status" value="2"/>
</dbReference>
<feature type="transmembrane region" description="Helical" evidence="2">
    <location>
        <begin position="268"/>
        <end position="286"/>
    </location>
</feature>
<feature type="transmembrane region" description="Helical" evidence="2">
    <location>
        <begin position="316"/>
        <end position="338"/>
    </location>
</feature>